<name>A0A6A4V9M6_AMPAM</name>
<dbReference type="AlphaFoldDB" id="A0A6A4V9M6"/>
<evidence type="ECO:0000313" key="3">
    <source>
        <dbReference type="EMBL" id="KAF0287012.1"/>
    </source>
</evidence>
<evidence type="ECO:0000259" key="2">
    <source>
        <dbReference type="Pfam" id="PF03372"/>
    </source>
</evidence>
<dbReference type="EMBL" id="VIIS01002216">
    <property type="protein sequence ID" value="KAF0287012.1"/>
    <property type="molecule type" value="Genomic_DNA"/>
</dbReference>
<organism evidence="3 4">
    <name type="scientific">Amphibalanus amphitrite</name>
    <name type="common">Striped barnacle</name>
    <name type="synonym">Balanus amphitrite</name>
    <dbReference type="NCBI Taxonomy" id="1232801"/>
    <lineage>
        <taxon>Eukaryota</taxon>
        <taxon>Metazoa</taxon>
        <taxon>Ecdysozoa</taxon>
        <taxon>Arthropoda</taxon>
        <taxon>Crustacea</taxon>
        <taxon>Multicrustacea</taxon>
        <taxon>Cirripedia</taxon>
        <taxon>Thoracica</taxon>
        <taxon>Thoracicalcarea</taxon>
        <taxon>Balanomorpha</taxon>
        <taxon>Balanoidea</taxon>
        <taxon>Balanidae</taxon>
        <taxon>Amphibalaninae</taxon>
        <taxon>Amphibalanus</taxon>
    </lineage>
</organism>
<evidence type="ECO:0000256" key="1">
    <source>
        <dbReference type="SAM" id="MobiDB-lite"/>
    </source>
</evidence>
<reference evidence="3 4" key="1">
    <citation type="submission" date="2019-07" db="EMBL/GenBank/DDBJ databases">
        <title>Draft genome assembly of a fouling barnacle, Amphibalanus amphitrite (Darwin, 1854): The first reference genome for Thecostraca.</title>
        <authorList>
            <person name="Kim W."/>
        </authorList>
    </citation>
    <scope>NUCLEOTIDE SEQUENCE [LARGE SCALE GENOMIC DNA]</scope>
    <source>
        <strain evidence="3">SNU_AA5</strain>
        <tissue evidence="3">Soma without cirri and trophi</tissue>
    </source>
</reference>
<dbReference type="InterPro" id="IPR036691">
    <property type="entry name" value="Endo/exonu/phosph_ase_sf"/>
</dbReference>
<sequence length="499" mass="55215">MRLGHLNIRSVTAHLDQLAQLLMTYRLDIICLTETFLNSDVDDRTLIVPGYQILRRDRPGGGSGGGVAILLRSELRTKELQTPAAGSALETLWLQVGDHAKIIVGVGYRPPSSRMTPALDDLQRQLADVLANDLPTYLLGDFNIDTLRPAKPGVVSYLQLLQELSLHQLVTSPTRQSENPTLIDHIVTNRPQTATETRVTPCDISDHDLISTTVAGVREPRQRVTVTVRSTRRVNTDAMCLDLLLADWSGVTDCDNISDMWTAFLATWHPIIDHHMPMRTLQLRHQAYPWLRDEEVQAAMAARRRARRARDRAPSESTQQQLRTCRNAVKTSLNRACAAFFEHSYKYSRPKTWKNVRQFLVASGKARPRTTSPAAADQQWANKLNDHFASIGPSVAAALAESDTGERLPPRPPRVCSGSFAPRPVTLPELSTALSRMSTSRAAGPDGITVHISSGIDERVDRFSLDGFPSSPDTFILGDVNGHHPDWDAACLEPDDTAA</sequence>
<gene>
    <name evidence="3" type="ORF">FJT64_014492</name>
</gene>
<dbReference type="GO" id="GO:0003824">
    <property type="term" value="F:catalytic activity"/>
    <property type="evidence" value="ECO:0007669"/>
    <property type="project" value="InterPro"/>
</dbReference>
<dbReference type="InterPro" id="IPR005135">
    <property type="entry name" value="Endo/exonuclease/phosphatase"/>
</dbReference>
<dbReference type="PANTHER" id="PTHR47510">
    <property type="entry name" value="REVERSE TRANSCRIPTASE DOMAIN-CONTAINING PROTEIN"/>
    <property type="match status" value="1"/>
</dbReference>
<dbReference type="OrthoDB" id="6382908at2759"/>
<accession>A0A6A4V9M6</accession>
<comment type="caution">
    <text evidence="3">The sequence shown here is derived from an EMBL/GenBank/DDBJ whole genome shotgun (WGS) entry which is preliminary data.</text>
</comment>
<dbReference type="PANTHER" id="PTHR47510:SF3">
    <property type="entry name" value="ENDO_EXONUCLEASE_PHOSPHATASE DOMAIN-CONTAINING PROTEIN"/>
    <property type="match status" value="1"/>
</dbReference>
<keyword evidence="4" id="KW-1185">Reference proteome</keyword>
<evidence type="ECO:0000313" key="4">
    <source>
        <dbReference type="Proteomes" id="UP000440578"/>
    </source>
</evidence>
<feature type="domain" description="Endonuclease/exonuclease/phosphatase" evidence="2">
    <location>
        <begin position="6"/>
        <end position="207"/>
    </location>
</feature>
<dbReference type="Pfam" id="PF03372">
    <property type="entry name" value="Exo_endo_phos"/>
    <property type="match status" value="1"/>
</dbReference>
<proteinExistence type="predicted"/>
<dbReference type="Gene3D" id="3.60.10.10">
    <property type="entry name" value="Endonuclease/exonuclease/phosphatase"/>
    <property type="match status" value="1"/>
</dbReference>
<dbReference type="Proteomes" id="UP000440578">
    <property type="component" value="Unassembled WGS sequence"/>
</dbReference>
<protein>
    <recommendedName>
        <fullName evidence="2">Endonuclease/exonuclease/phosphatase domain-containing protein</fullName>
    </recommendedName>
</protein>
<feature type="region of interest" description="Disordered" evidence="1">
    <location>
        <begin position="403"/>
        <end position="422"/>
    </location>
</feature>
<dbReference type="SUPFAM" id="SSF56219">
    <property type="entry name" value="DNase I-like"/>
    <property type="match status" value="1"/>
</dbReference>